<dbReference type="SUPFAM" id="SSF57440">
    <property type="entry name" value="Kringle-like"/>
    <property type="match status" value="3"/>
</dbReference>
<evidence type="ECO:0000256" key="8">
    <source>
        <dbReference type="ARBA" id="ARBA00022989"/>
    </source>
</evidence>
<dbReference type="RefSeq" id="XP_006821451.1">
    <property type="nucleotide sequence ID" value="XM_006821388.1"/>
</dbReference>
<dbReference type="CDD" id="cd01099">
    <property type="entry name" value="PAN_AP_HGF"/>
    <property type="match status" value="1"/>
</dbReference>
<reference evidence="24" key="1">
    <citation type="submission" date="2025-08" db="UniProtKB">
        <authorList>
            <consortium name="RefSeq"/>
        </authorList>
    </citation>
    <scope>IDENTIFICATION</scope>
    <source>
        <tissue evidence="24">Testes</tissue>
    </source>
</reference>
<dbReference type="PROSITE" id="PS50068">
    <property type="entry name" value="LDLRA_2"/>
    <property type="match status" value="12"/>
</dbReference>
<dbReference type="PRINTS" id="PR00261">
    <property type="entry name" value="LDLRECEPTOR"/>
</dbReference>
<dbReference type="InterPro" id="IPR020903">
    <property type="entry name" value="ENaC_CS"/>
</dbReference>
<feature type="disulfide bond" evidence="18">
    <location>
        <begin position="1103"/>
        <end position="1118"/>
    </location>
</feature>
<dbReference type="InterPro" id="IPR036055">
    <property type="entry name" value="LDL_receptor-like_sf"/>
</dbReference>
<evidence type="ECO:0000313" key="24">
    <source>
        <dbReference type="RefSeq" id="XP_006821451.1"/>
    </source>
</evidence>
<feature type="transmembrane region" description="Helical" evidence="20">
    <location>
        <begin position="53"/>
        <end position="78"/>
    </location>
</feature>
<feature type="disulfide bond" evidence="17">
    <location>
        <begin position="913"/>
        <end position="936"/>
    </location>
</feature>
<dbReference type="SMART" id="SM00473">
    <property type="entry name" value="PAN_AP"/>
    <property type="match status" value="4"/>
</dbReference>
<evidence type="ECO:0000256" key="13">
    <source>
        <dbReference type="ARBA" id="ARBA00023170"/>
    </source>
</evidence>
<dbReference type="Pfam" id="PF00858">
    <property type="entry name" value="ASC"/>
    <property type="match status" value="2"/>
</dbReference>
<feature type="disulfide bond" evidence="18">
    <location>
        <begin position="199"/>
        <end position="214"/>
    </location>
</feature>
<dbReference type="Gene3D" id="4.10.400.10">
    <property type="entry name" value="Low-density Lipoprotein Receptor"/>
    <property type="match status" value="12"/>
</dbReference>
<evidence type="ECO:0000256" key="6">
    <source>
        <dbReference type="ARBA" id="ARBA00022692"/>
    </source>
</evidence>
<dbReference type="PROSITE" id="PS50070">
    <property type="entry name" value="KRINGLE_2"/>
    <property type="match status" value="3"/>
</dbReference>
<dbReference type="CDD" id="cd00112">
    <property type="entry name" value="LDLa"/>
    <property type="match status" value="12"/>
</dbReference>
<keyword evidence="14" id="KW-0325">Glycoprotein</keyword>
<comment type="similarity">
    <text evidence="19">Belongs to the amiloride-sensitive sodium channel (TC 1.A.6) family.</text>
</comment>
<evidence type="ECO:0000256" key="10">
    <source>
        <dbReference type="ARBA" id="ARBA00023065"/>
    </source>
</evidence>
<feature type="disulfide bond" evidence="18">
    <location>
        <begin position="725"/>
        <end position="740"/>
    </location>
</feature>
<feature type="disulfide bond" evidence="18">
    <location>
        <begin position="960"/>
        <end position="978"/>
    </location>
</feature>
<feature type="domain" description="Kringle" evidence="21">
    <location>
        <begin position="1170"/>
        <end position="1251"/>
    </location>
</feature>
<evidence type="ECO:0000259" key="22">
    <source>
        <dbReference type="PROSITE" id="PS50948"/>
    </source>
</evidence>
<dbReference type="Gene3D" id="2.60.470.10">
    <property type="entry name" value="Acid-sensing ion channels like domains"/>
    <property type="match status" value="1"/>
</dbReference>
<dbReference type="Pfam" id="PF00051">
    <property type="entry name" value="Kringle"/>
    <property type="match status" value="3"/>
</dbReference>
<evidence type="ECO:0000256" key="17">
    <source>
        <dbReference type="PROSITE-ProRule" id="PRU00121"/>
    </source>
</evidence>
<feature type="disulfide bond" evidence="17">
    <location>
        <begin position="1192"/>
        <end position="1231"/>
    </location>
</feature>
<dbReference type="InterPro" id="IPR013806">
    <property type="entry name" value="Kringle-like"/>
</dbReference>
<feature type="domain" description="Apple" evidence="22">
    <location>
        <begin position="623"/>
        <end position="705"/>
    </location>
</feature>
<evidence type="ECO:0000256" key="2">
    <source>
        <dbReference type="ARBA" id="ARBA00004167"/>
    </source>
</evidence>
<evidence type="ECO:0000256" key="16">
    <source>
        <dbReference type="ARBA" id="ARBA00023303"/>
    </source>
</evidence>
<feature type="disulfide bond" evidence="18">
    <location>
        <begin position="843"/>
        <end position="858"/>
    </location>
</feature>
<feature type="disulfide bond" evidence="18">
    <location>
        <begin position="1128"/>
        <end position="1140"/>
    </location>
</feature>
<feature type="disulfide bond" evidence="18">
    <location>
        <begin position="804"/>
        <end position="819"/>
    </location>
</feature>
<feature type="disulfide bond" evidence="18">
    <location>
        <begin position="315"/>
        <end position="330"/>
    </location>
</feature>
<feature type="disulfide bond" evidence="18">
    <location>
        <begin position="303"/>
        <end position="321"/>
    </location>
</feature>
<evidence type="ECO:0000256" key="3">
    <source>
        <dbReference type="ARBA" id="ARBA00022448"/>
    </source>
</evidence>
<evidence type="ECO:0000256" key="9">
    <source>
        <dbReference type="ARBA" id="ARBA00023053"/>
    </source>
</evidence>
<proteinExistence type="inferred from homology"/>
<dbReference type="InterPro" id="IPR000001">
    <property type="entry name" value="Kringle"/>
</dbReference>
<dbReference type="PROSITE" id="PS00021">
    <property type="entry name" value="KRINGLE_1"/>
    <property type="match status" value="1"/>
</dbReference>
<dbReference type="PROSITE" id="PS50948">
    <property type="entry name" value="PAN"/>
    <property type="match status" value="3"/>
</dbReference>
<evidence type="ECO:0000313" key="23">
    <source>
        <dbReference type="Proteomes" id="UP000694865"/>
    </source>
</evidence>
<evidence type="ECO:0000259" key="21">
    <source>
        <dbReference type="PROSITE" id="PS50070"/>
    </source>
</evidence>
<evidence type="ECO:0000256" key="7">
    <source>
        <dbReference type="ARBA" id="ARBA00022737"/>
    </source>
</evidence>
<keyword evidence="5 17" id="KW-0420">Kringle</keyword>
<evidence type="ECO:0000256" key="4">
    <source>
        <dbReference type="ARBA" id="ARBA00022461"/>
    </source>
</evidence>
<evidence type="ECO:0000256" key="15">
    <source>
        <dbReference type="ARBA" id="ARBA00023201"/>
    </source>
</evidence>
<feature type="domain" description="Kringle" evidence="21">
    <location>
        <begin position="998"/>
        <end position="1079"/>
    </location>
</feature>
<dbReference type="InterPro" id="IPR001873">
    <property type="entry name" value="ENaC"/>
</dbReference>
<feature type="disulfide bond" evidence="18">
    <location>
        <begin position="275"/>
        <end position="290"/>
    </location>
</feature>
<feature type="disulfide bond" evidence="18">
    <location>
        <begin position="296"/>
        <end position="308"/>
    </location>
</feature>
<dbReference type="Gene3D" id="3.50.4.10">
    <property type="entry name" value="Hepatocyte Growth Factor"/>
    <property type="match status" value="3"/>
</dbReference>
<protein>
    <submittedName>
        <fullName evidence="24">Uncharacterized protein LOC102804421</fullName>
    </submittedName>
</protein>
<dbReference type="PANTHER" id="PTHR22722">
    <property type="entry name" value="LOW-DENSITY LIPOPROTEIN RECEPTOR-RELATED PROTEIN 2-RELATED"/>
    <property type="match status" value="1"/>
</dbReference>
<feature type="disulfide bond" evidence="18">
    <location>
        <begin position="1135"/>
        <end position="1153"/>
    </location>
</feature>
<accession>A0ABM0MN60</accession>
<keyword evidence="13" id="KW-0675">Receptor</keyword>
<keyword evidence="11 20" id="KW-0472">Membrane</keyword>
<feature type="domain" description="Apple" evidence="22">
    <location>
        <begin position="375"/>
        <end position="456"/>
    </location>
</feature>
<evidence type="ECO:0000256" key="20">
    <source>
        <dbReference type="SAM" id="Phobius"/>
    </source>
</evidence>
<keyword evidence="7" id="KW-0677">Repeat</keyword>
<dbReference type="SMART" id="SM00130">
    <property type="entry name" value="KR"/>
    <property type="match status" value="3"/>
</dbReference>
<comment type="subcellular location">
    <subcellularLocation>
        <location evidence="1">Membrane</location>
        <topology evidence="1">Multi-pass membrane protein</topology>
    </subcellularLocation>
    <subcellularLocation>
        <location evidence="2">Membrane</location>
        <topology evidence="2">Single-pass membrane protein</topology>
    </subcellularLocation>
</comment>
<keyword evidence="8 20" id="KW-1133">Transmembrane helix</keyword>
<keyword evidence="12 17" id="KW-1015">Disulfide bond</keyword>
<dbReference type="SMART" id="SM00192">
    <property type="entry name" value="LDLa"/>
    <property type="match status" value="12"/>
</dbReference>
<feature type="disulfide bond" evidence="18">
    <location>
        <begin position="972"/>
        <end position="987"/>
    </location>
</feature>
<name>A0ABM0MN60_SACKO</name>
<evidence type="ECO:0000256" key="1">
    <source>
        <dbReference type="ARBA" id="ARBA00004141"/>
    </source>
</evidence>
<keyword evidence="23" id="KW-1185">Reference proteome</keyword>
<feature type="disulfide bond" evidence="18">
    <location>
        <begin position="239"/>
        <end position="254"/>
    </location>
</feature>
<feature type="disulfide bond" evidence="18">
    <location>
        <begin position="1147"/>
        <end position="1162"/>
    </location>
</feature>
<evidence type="ECO:0000256" key="12">
    <source>
        <dbReference type="ARBA" id="ARBA00023157"/>
    </source>
</evidence>
<feature type="disulfide bond" evidence="18">
    <location>
        <begin position="1091"/>
        <end position="1109"/>
    </location>
</feature>
<dbReference type="Pfam" id="PF00024">
    <property type="entry name" value="PAN_1"/>
    <property type="match status" value="3"/>
</dbReference>
<dbReference type="Gene3D" id="2.40.20.10">
    <property type="entry name" value="Plasminogen Kringle 4"/>
    <property type="match status" value="3"/>
</dbReference>
<dbReference type="InterPro" id="IPR038178">
    <property type="entry name" value="Kringle_sf"/>
</dbReference>
<dbReference type="PRINTS" id="PR00018">
    <property type="entry name" value="KRINGLE"/>
</dbReference>
<dbReference type="InterPro" id="IPR002172">
    <property type="entry name" value="LDrepeatLR_classA_rpt"/>
</dbReference>
<gene>
    <name evidence="24" type="primary">LOC102804421</name>
</gene>
<evidence type="ECO:0000256" key="14">
    <source>
        <dbReference type="ARBA" id="ARBA00023180"/>
    </source>
</evidence>
<feature type="domain" description="Apple" evidence="22">
    <location>
        <begin position="459"/>
        <end position="539"/>
    </location>
</feature>
<evidence type="ECO:0000256" key="5">
    <source>
        <dbReference type="ARBA" id="ARBA00022572"/>
    </source>
</evidence>
<dbReference type="GeneID" id="102804421"/>
<dbReference type="Pfam" id="PF00057">
    <property type="entry name" value="Ldl_recept_a"/>
    <property type="match status" value="11"/>
</dbReference>
<keyword evidence="6 19" id="KW-0812">Transmembrane</keyword>
<dbReference type="InterPro" id="IPR023415">
    <property type="entry name" value="LDLR_class-A_CS"/>
</dbReference>
<dbReference type="Proteomes" id="UP000694865">
    <property type="component" value="Unplaced"/>
</dbReference>
<feature type="disulfide bond" evidence="18">
    <location>
        <begin position="824"/>
        <end position="836"/>
    </location>
</feature>
<keyword evidence="10 19" id="KW-0406">Ion transport</keyword>
<keyword evidence="9" id="KW-0915">Sodium</keyword>
<dbReference type="InterPro" id="IPR003609">
    <property type="entry name" value="Pan_app"/>
</dbReference>
<comment type="caution">
    <text evidence="17">Lacks conserved residue(s) required for the propagation of feature annotation.</text>
</comment>
<evidence type="ECO:0000256" key="18">
    <source>
        <dbReference type="PROSITE-ProRule" id="PRU00124"/>
    </source>
</evidence>
<keyword evidence="4 19" id="KW-0894">Sodium channel</keyword>
<dbReference type="CDD" id="cd00108">
    <property type="entry name" value="KR"/>
    <property type="match status" value="3"/>
</dbReference>
<dbReference type="SUPFAM" id="SSF57414">
    <property type="entry name" value="Hairpin loop containing domain-like"/>
    <property type="match status" value="3"/>
</dbReference>
<feature type="disulfide bond" evidence="18">
    <location>
        <begin position="831"/>
        <end position="849"/>
    </location>
</feature>
<keyword evidence="16 19" id="KW-0407">Ion channel</keyword>
<evidence type="ECO:0000256" key="19">
    <source>
        <dbReference type="RuleBase" id="RU000679"/>
    </source>
</evidence>
<dbReference type="SUPFAM" id="SSF57424">
    <property type="entry name" value="LDL receptor-like module"/>
    <property type="match status" value="12"/>
</dbReference>
<dbReference type="PROSITE" id="PS01206">
    <property type="entry name" value="ASC"/>
    <property type="match status" value="1"/>
</dbReference>
<keyword evidence="3 19" id="KW-0813">Transport</keyword>
<feature type="disulfide bond" evidence="18">
    <location>
        <begin position="1084"/>
        <end position="1096"/>
    </location>
</feature>
<feature type="domain" description="Kringle" evidence="21">
    <location>
        <begin position="869"/>
        <end position="945"/>
    </location>
</feature>
<sequence>MYSNRQQAAITTYKIGSQKKCKSLKSTCKRFGLQTSAHGIPRILGAKSTLKRFVWTVIFLIAAAAFVRQFSILVALFIEYPIDVKVEVVSEPSMLFPSVTVCNTNKLRRSAVQDSRHREMVGSVEQNEVLPYYVPCLKGDFICSNGITCLKSYHVCDGAKQCSDGSDEEDCKYGNCGKDQFRCDEGSPHGLCIPLEKRCDGTVDCYDSQDERNCVCTGSEFLCQSGGAYGRCILKDNVCDGFEHCSDGADEHNCEIANGFLCDGNSRRIPDSWKCDRVPDCEDYSDEEMCVKRDSCLNGQFTCGNGNCILTNKRCDFHNDCRDWSDEFNCSFESCDGDKVMCHDGTCQEDPSECLVYIGSNETDFQNQASHILNYPKNNFIKTRNLVFGGFTEKTLKGQTEDDCLSLCLDERDFHCRSVNHVPDNGTCELNSQSFVTRNAVAMTTNRAVVYYESIIGNFPYNNFKRRDGRAILGYYEMKLENMNVTECLKSCLQETRFHCRSVDYWMVGRLCCLSAHTSWTAAVEYTTDPTYVHFERFRYTYPYNQFVPYRGYQSSLSHHSIDVELTEEECLHECMRSPKIDCHSVDYSTDGVCRLNAQSLTSGKGTLTPGQEHTFYDLRIAFPRNHFSKTISAALTSYNDQTLSKIELDECLRYCLEGTAFICHSVDYTLNENCYMSTKFPEDTEGGLGVYKLTNYYRSYKANCLEGDLACDHGLMCLKSQLICDKIHHCQDGSDEKDCDYDCGNDGFRCKYGGPSGACIPAKNVCDGYNDCLKGTDEDSQTCVICGGFMCGDSECIPMNQRCNYRRDCRDGSDERNCLYPPCHDHEFKCPNKVCIDVSKLCDGKNDCGEWQDEWNCEYRGECYTLENGNDYRGKVNVTVSGRECQSWTKNVPHKHRIKQSKSKGIQSHNYCRNPDNEPATWCFTTDPFVRWEYCNAGVRQQQCDKPTTTCLLEYEFKCKNQLCIDKEYVCDGRNHCGDWSDELDCKYRGECYVDINGKDYRGTVNRTASGRLCQKWTSQTPHEHHYSPETASNLGIGDHNYCRIPSQAQNQRAPWCITMDPDVKWEHCDVGNHSDKCEEEECLSEEFTCNSGQCVAKNKRCDRTTDCIDGSDEDTCIYYVDKYGVCPLGTFTCNDGTCIDQYYQCNVRIDCPDGSDELNCVSEDYGRGCYRGRGSDYRGIADITASGKPCVKWADSKSKYTPKKMPNIGLDGNACRNPSEEVEKTRPWCYIVDDSRDQRSWEFCDIQHCNNMAKVDRIVQLPHDWYLQYRKYFQLTEDDIRDFEKSYYIDPGFDRVKGEQPPDWYGFMAFSATPDYGDLQQIIRLSRSETELLGHQCEDFILQCSFDQRSCSYRDFYVFPDTKYGNCFTFNHGRNSSLGYSTRAGANNGLKLTLFTEQNEYISLFGQDSGVRVSLHPVDTKPFPAEDGFTIRPGTVTSVSVRKGQIRRLPHPHGDCTEYGPVDFGSSAEWNYTVSRCLHQCIKRTMLKECGCVDGFLDDGPNCMITNRTQVAFTERATLSKQQDKNRPEQQRCTLQMSPLCVSIARGRDIKI</sequence>
<dbReference type="PROSITE" id="PS01209">
    <property type="entry name" value="LDLRA_1"/>
    <property type="match status" value="7"/>
</dbReference>
<feature type="disulfide bond" evidence="18">
    <location>
        <begin position="792"/>
        <end position="810"/>
    </location>
</feature>
<keyword evidence="15 19" id="KW-0739">Sodium transport</keyword>
<feature type="disulfide bond" evidence="18">
    <location>
        <begin position="156"/>
        <end position="171"/>
    </location>
</feature>
<evidence type="ECO:0000256" key="11">
    <source>
        <dbReference type="ARBA" id="ARBA00023136"/>
    </source>
</evidence>
<dbReference type="InterPro" id="IPR018056">
    <property type="entry name" value="Kringle_CS"/>
</dbReference>
<dbReference type="InterPro" id="IPR051221">
    <property type="entry name" value="LDLR-related"/>
</dbReference>
<organism evidence="23 24">
    <name type="scientific">Saccoglossus kowalevskii</name>
    <name type="common">Acorn worm</name>
    <dbReference type="NCBI Taxonomy" id="10224"/>
    <lineage>
        <taxon>Eukaryota</taxon>
        <taxon>Metazoa</taxon>
        <taxon>Hemichordata</taxon>
        <taxon>Enteropneusta</taxon>
        <taxon>Harrimaniidae</taxon>
        <taxon>Saccoglossus</taxon>
    </lineage>
</organism>